<evidence type="ECO:0000256" key="1">
    <source>
        <dbReference type="ARBA" id="ARBA00000085"/>
    </source>
</evidence>
<evidence type="ECO:0000256" key="5">
    <source>
        <dbReference type="ARBA" id="ARBA00022679"/>
    </source>
</evidence>
<evidence type="ECO:0000256" key="9">
    <source>
        <dbReference type="ARBA" id="ARBA00023012"/>
    </source>
</evidence>
<dbReference type="InterPro" id="IPR005467">
    <property type="entry name" value="His_kinase_dom"/>
</dbReference>
<evidence type="ECO:0000256" key="8">
    <source>
        <dbReference type="ARBA" id="ARBA00022989"/>
    </source>
</evidence>
<dbReference type="Proteomes" id="UP001630303">
    <property type="component" value="Unassembled WGS sequence"/>
</dbReference>
<keyword evidence="8 11" id="KW-1133">Transmembrane helix</keyword>
<evidence type="ECO:0000256" key="10">
    <source>
        <dbReference type="ARBA" id="ARBA00023136"/>
    </source>
</evidence>
<evidence type="ECO:0000313" key="14">
    <source>
        <dbReference type="Proteomes" id="UP001630303"/>
    </source>
</evidence>
<keyword evidence="10 11" id="KW-0472">Membrane</keyword>
<dbReference type="EC" id="2.7.13.3" evidence="3"/>
<protein>
    <recommendedName>
        <fullName evidence="3">histidine kinase</fullName>
        <ecNumber evidence="3">2.7.13.3</ecNumber>
    </recommendedName>
</protein>
<dbReference type="SMART" id="SM00387">
    <property type="entry name" value="HATPase_c"/>
    <property type="match status" value="1"/>
</dbReference>
<evidence type="ECO:0000259" key="12">
    <source>
        <dbReference type="PROSITE" id="PS50109"/>
    </source>
</evidence>
<dbReference type="SUPFAM" id="SSF47384">
    <property type="entry name" value="Homodimeric domain of signal transducing histidine kinase"/>
    <property type="match status" value="1"/>
</dbReference>
<feature type="domain" description="Histidine kinase" evidence="12">
    <location>
        <begin position="251"/>
        <end position="458"/>
    </location>
</feature>
<dbReference type="RefSeq" id="WP_375096061.1">
    <property type="nucleotide sequence ID" value="NZ_JAROCE010000005.1"/>
</dbReference>
<dbReference type="InterPro" id="IPR036890">
    <property type="entry name" value="HATPase_C_sf"/>
</dbReference>
<evidence type="ECO:0000256" key="11">
    <source>
        <dbReference type="SAM" id="Phobius"/>
    </source>
</evidence>
<dbReference type="InterPro" id="IPR050428">
    <property type="entry name" value="TCS_sensor_his_kinase"/>
</dbReference>
<dbReference type="PROSITE" id="PS50109">
    <property type="entry name" value="HIS_KIN"/>
    <property type="match status" value="1"/>
</dbReference>
<dbReference type="CDD" id="cd00082">
    <property type="entry name" value="HisKA"/>
    <property type="match status" value="1"/>
</dbReference>
<comment type="subcellular location">
    <subcellularLocation>
        <location evidence="2">Cell membrane</location>
    </subcellularLocation>
</comment>
<dbReference type="PANTHER" id="PTHR45436:SF5">
    <property type="entry name" value="SENSOR HISTIDINE KINASE TRCS"/>
    <property type="match status" value="1"/>
</dbReference>
<keyword evidence="5" id="KW-0808">Transferase</keyword>
<keyword evidence="7 13" id="KW-0418">Kinase</keyword>
<keyword evidence="9" id="KW-0902">Two-component regulatory system</keyword>
<evidence type="ECO:0000256" key="6">
    <source>
        <dbReference type="ARBA" id="ARBA00022692"/>
    </source>
</evidence>
<reference evidence="13 14" key="1">
    <citation type="submission" date="2023-03" db="EMBL/GenBank/DDBJ databases">
        <title>MT1 and MT2 Draft Genomes of Novel Species.</title>
        <authorList>
            <person name="Venkateswaran K."/>
        </authorList>
    </citation>
    <scope>NUCLEOTIDE SEQUENCE [LARGE SCALE GENOMIC DNA]</scope>
    <source>
        <strain evidence="13 14">IF8SW-P5</strain>
    </source>
</reference>
<dbReference type="GO" id="GO:0016301">
    <property type="term" value="F:kinase activity"/>
    <property type="evidence" value="ECO:0007669"/>
    <property type="project" value="UniProtKB-KW"/>
</dbReference>
<dbReference type="InterPro" id="IPR003661">
    <property type="entry name" value="HisK_dim/P_dom"/>
</dbReference>
<dbReference type="SUPFAM" id="SSF55874">
    <property type="entry name" value="ATPase domain of HSP90 chaperone/DNA topoisomerase II/histidine kinase"/>
    <property type="match status" value="1"/>
</dbReference>
<dbReference type="InterPro" id="IPR003594">
    <property type="entry name" value="HATPase_dom"/>
</dbReference>
<evidence type="ECO:0000256" key="4">
    <source>
        <dbReference type="ARBA" id="ARBA00022553"/>
    </source>
</evidence>
<evidence type="ECO:0000256" key="2">
    <source>
        <dbReference type="ARBA" id="ARBA00004236"/>
    </source>
</evidence>
<keyword evidence="4" id="KW-0597">Phosphoprotein</keyword>
<dbReference type="PANTHER" id="PTHR45436">
    <property type="entry name" value="SENSOR HISTIDINE KINASE YKOH"/>
    <property type="match status" value="1"/>
</dbReference>
<comment type="catalytic activity">
    <reaction evidence="1">
        <text>ATP + protein L-histidine = ADP + protein N-phospho-L-histidine.</text>
        <dbReference type="EC" id="2.7.13.3"/>
    </reaction>
</comment>
<dbReference type="EMBL" id="JAROCE010000005">
    <property type="protein sequence ID" value="MFM2721630.1"/>
    <property type="molecule type" value="Genomic_DNA"/>
</dbReference>
<dbReference type="CDD" id="cd00075">
    <property type="entry name" value="HATPase"/>
    <property type="match status" value="1"/>
</dbReference>
<proteinExistence type="predicted"/>
<evidence type="ECO:0000313" key="13">
    <source>
        <dbReference type="EMBL" id="MFM2721630.1"/>
    </source>
</evidence>
<dbReference type="SMART" id="SM00388">
    <property type="entry name" value="HisKA"/>
    <property type="match status" value="1"/>
</dbReference>
<gene>
    <name evidence="13" type="ORF">P5G46_14010</name>
</gene>
<evidence type="ECO:0000256" key="7">
    <source>
        <dbReference type="ARBA" id="ARBA00022777"/>
    </source>
</evidence>
<organism evidence="13 14">
    <name type="scientific">Microbacterium mcarthurae</name>
    <dbReference type="NCBI Taxonomy" id="3035918"/>
    <lineage>
        <taxon>Bacteria</taxon>
        <taxon>Bacillati</taxon>
        <taxon>Actinomycetota</taxon>
        <taxon>Actinomycetes</taxon>
        <taxon>Micrococcales</taxon>
        <taxon>Microbacteriaceae</taxon>
        <taxon>Microbacterium</taxon>
    </lineage>
</organism>
<sequence>MTAVGRPSMVRTLRRRILVVVAVAGVVLAIASVLGVRLITLRTAETHVRVTAQTVTTWPRVGQDGLVIDDAQLRAANVGSTVVALLDAEGDLVAASADTATPFEDLARVAGSLSGEETARAEIAGRSVMFARVDLPPGTAYDDGATTPVATALVGVGMEAADRLVTALALAALAVLAVVLVLAGVVVTLVVSRTTRSLTVLVDRVERSDLAALAVSPAGEFGETESVARAIERLDGRRDATERRLRTFVADASHELRTPLTKIQGWAQLHFQRPDDAETTERAFGSVSEESERMRVLVDRLAQLARSEATSPVRDRVDLLEACRAAVEDAALLAPDAAVALVADGPVAVDGDPHALAQLVRNLVGNALRHAGADASITLDVHRAGDVAVLVVDDDGVGMPPDLRDHAFERFVTGDRTAGSGLGLAIVEAIVIAHGGDVTLESEPGAGTRVTVRLPSAASG</sequence>
<evidence type="ECO:0000256" key="3">
    <source>
        <dbReference type="ARBA" id="ARBA00012438"/>
    </source>
</evidence>
<dbReference type="Pfam" id="PF00512">
    <property type="entry name" value="HisKA"/>
    <property type="match status" value="1"/>
</dbReference>
<dbReference type="Gene3D" id="3.30.565.10">
    <property type="entry name" value="Histidine kinase-like ATPase, C-terminal domain"/>
    <property type="match status" value="1"/>
</dbReference>
<dbReference type="Gene3D" id="1.10.287.130">
    <property type="match status" value="1"/>
</dbReference>
<dbReference type="Pfam" id="PF02518">
    <property type="entry name" value="HATPase_c"/>
    <property type="match status" value="1"/>
</dbReference>
<dbReference type="InterPro" id="IPR004358">
    <property type="entry name" value="Sig_transdc_His_kin-like_C"/>
</dbReference>
<name>A0ABW9GLE4_9MICO</name>
<dbReference type="InterPro" id="IPR036097">
    <property type="entry name" value="HisK_dim/P_sf"/>
</dbReference>
<keyword evidence="14" id="KW-1185">Reference proteome</keyword>
<dbReference type="PRINTS" id="PR00344">
    <property type="entry name" value="BCTRLSENSOR"/>
</dbReference>
<keyword evidence="6 11" id="KW-0812">Transmembrane</keyword>
<feature type="transmembrane region" description="Helical" evidence="11">
    <location>
        <begin position="168"/>
        <end position="191"/>
    </location>
</feature>
<accession>A0ABW9GLE4</accession>
<comment type="caution">
    <text evidence="13">The sequence shown here is derived from an EMBL/GenBank/DDBJ whole genome shotgun (WGS) entry which is preliminary data.</text>
</comment>